<dbReference type="InterPro" id="IPR050366">
    <property type="entry name" value="BP-dependent_transpt_permease"/>
</dbReference>
<dbReference type="EMBL" id="ACIO01000774">
    <property type="protein sequence ID" value="EFC95326.1"/>
    <property type="molecule type" value="Genomic_DNA"/>
</dbReference>
<evidence type="ECO:0000256" key="3">
    <source>
        <dbReference type="SAM" id="Phobius"/>
    </source>
</evidence>
<feature type="non-terminal residue" evidence="5">
    <location>
        <position position="93"/>
    </location>
</feature>
<feature type="domain" description="Oligopeptide transport permease C-like N-terminal" evidence="4">
    <location>
        <begin position="17"/>
        <end position="54"/>
    </location>
</feature>
<evidence type="ECO:0000256" key="2">
    <source>
        <dbReference type="ARBA" id="ARBA00022448"/>
    </source>
</evidence>
<comment type="caution">
    <text evidence="5">The sequence shown here is derived from an EMBL/GenBank/DDBJ whole genome shotgun (WGS) entry which is preliminary data.</text>
</comment>
<dbReference type="AlphaFoldDB" id="D3AS79"/>
<evidence type="ECO:0000313" key="5">
    <source>
        <dbReference type="EMBL" id="EFC95326.1"/>
    </source>
</evidence>
<dbReference type="PANTHER" id="PTHR43386">
    <property type="entry name" value="OLIGOPEPTIDE TRANSPORT SYSTEM PERMEASE PROTEIN APPC"/>
    <property type="match status" value="1"/>
</dbReference>
<organism evidence="5 6">
    <name type="scientific">Hungatella hathewayi DSM 13479</name>
    <dbReference type="NCBI Taxonomy" id="566550"/>
    <lineage>
        <taxon>Bacteria</taxon>
        <taxon>Bacillati</taxon>
        <taxon>Bacillota</taxon>
        <taxon>Clostridia</taxon>
        <taxon>Lachnospirales</taxon>
        <taxon>Lachnospiraceae</taxon>
        <taxon>Hungatella</taxon>
    </lineage>
</organism>
<gene>
    <name evidence="5" type="ORF">CLOSTHATH_06486</name>
</gene>
<dbReference type="GO" id="GO:0005886">
    <property type="term" value="C:plasma membrane"/>
    <property type="evidence" value="ECO:0007669"/>
    <property type="project" value="UniProtKB-SubCell"/>
</dbReference>
<keyword evidence="3" id="KW-1133">Transmembrane helix</keyword>
<accession>D3AS79</accession>
<proteinExistence type="predicted"/>
<name>D3AS79_9FIRM</name>
<dbReference type="PANTHER" id="PTHR43386:SF1">
    <property type="entry name" value="D,D-DIPEPTIDE TRANSPORT SYSTEM PERMEASE PROTEIN DDPC-RELATED"/>
    <property type="match status" value="1"/>
</dbReference>
<keyword evidence="3" id="KW-0812">Transmembrane</keyword>
<keyword evidence="3" id="KW-0472">Membrane</keyword>
<evidence type="ECO:0000259" key="4">
    <source>
        <dbReference type="Pfam" id="PF12911"/>
    </source>
</evidence>
<comment type="subcellular location">
    <subcellularLocation>
        <location evidence="1">Cell membrane</location>
        <topology evidence="1">Multi-pass membrane protein</topology>
    </subcellularLocation>
</comment>
<dbReference type="Pfam" id="PF12911">
    <property type="entry name" value="OppC_N"/>
    <property type="match status" value="1"/>
</dbReference>
<dbReference type="Proteomes" id="UP000004968">
    <property type="component" value="Unassembled WGS sequence"/>
</dbReference>
<dbReference type="InterPro" id="IPR025966">
    <property type="entry name" value="OppC_N"/>
</dbReference>
<sequence>MEKKITYKRRTNLFKTDAWKRFSKNKLALIGSIIILLMIAAAILAPLIVQNDPYVSLTDANGLILKNSSPAKSGTILGTDSLGRDTFSRVIYA</sequence>
<evidence type="ECO:0000313" key="6">
    <source>
        <dbReference type="Proteomes" id="UP000004968"/>
    </source>
</evidence>
<dbReference type="HOGENOM" id="CLU_2404603_0_0_9"/>
<evidence type="ECO:0000256" key="1">
    <source>
        <dbReference type="ARBA" id="ARBA00004651"/>
    </source>
</evidence>
<feature type="transmembrane region" description="Helical" evidence="3">
    <location>
        <begin position="27"/>
        <end position="49"/>
    </location>
</feature>
<keyword evidence="2" id="KW-0813">Transport</keyword>
<reference evidence="5 6" key="1">
    <citation type="submission" date="2010-01" db="EMBL/GenBank/DDBJ databases">
        <authorList>
            <person name="Weinstock G."/>
            <person name="Sodergren E."/>
            <person name="Clifton S."/>
            <person name="Fulton L."/>
            <person name="Fulton B."/>
            <person name="Courtney L."/>
            <person name="Fronick C."/>
            <person name="Harrison M."/>
            <person name="Strong C."/>
            <person name="Farmer C."/>
            <person name="Delahaunty K."/>
            <person name="Markovic C."/>
            <person name="Hall O."/>
            <person name="Minx P."/>
            <person name="Tomlinson C."/>
            <person name="Mitreva M."/>
            <person name="Nelson J."/>
            <person name="Hou S."/>
            <person name="Wollam A."/>
            <person name="Pepin K.H."/>
            <person name="Johnson M."/>
            <person name="Bhonagiri V."/>
            <person name="Nash W.E."/>
            <person name="Warren W."/>
            <person name="Chinwalla A."/>
            <person name="Mardis E.R."/>
            <person name="Wilson R.K."/>
        </authorList>
    </citation>
    <scope>NUCLEOTIDE SEQUENCE [LARGE SCALE GENOMIC DNA]</scope>
    <source>
        <strain evidence="5 6">DSM 13479</strain>
    </source>
</reference>
<protein>
    <recommendedName>
        <fullName evidence="4">Oligopeptide transport permease C-like N-terminal domain-containing protein</fullName>
    </recommendedName>
</protein>